<gene>
    <name evidence="1" type="ORF">F5148DRAFT_1234544</name>
</gene>
<sequence length="103" mass="11435">MRPLPIIALFCFAVGIPPSFALPSNTCKSGKQLGKKEPKDRHPSLARKGTGAQKSEPKTLFTTVEEQDEPKESGSEVREHRRVFRRPSEEHAPTLDPIVEESA</sequence>
<organism evidence="1 2">
    <name type="scientific">Russula earlei</name>
    <dbReference type="NCBI Taxonomy" id="71964"/>
    <lineage>
        <taxon>Eukaryota</taxon>
        <taxon>Fungi</taxon>
        <taxon>Dikarya</taxon>
        <taxon>Basidiomycota</taxon>
        <taxon>Agaricomycotina</taxon>
        <taxon>Agaricomycetes</taxon>
        <taxon>Russulales</taxon>
        <taxon>Russulaceae</taxon>
        <taxon>Russula</taxon>
    </lineage>
</organism>
<accession>A0ACC0TYG4</accession>
<evidence type="ECO:0000313" key="2">
    <source>
        <dbReference type="Proteomes" id="UP001207468"/>
    </source>
</evidence>
<dbReference type="Proteomes" id="UP001207468">
    <property type="component" value="Unassembled WGS sequence"/>
</dbReference>
<protein>
    <submittedName>
        <fullName evidence="1">Uncharacterized protein</fullName>
    </submittedName>
</protein>
<name>A0ACC0TYG4_9AGAM</name>
<proteinExistence type="predicted"/>
<comment type="caution">
    <text evidence="1">The sequence shown here is derived from an EMBL/GenBank/DDBJ whole genome shotgun (WGS) entry which is preliminary data.</text>
</comment>
<keyword evidence="2" id="KW-1185">Reference proteome</keyword>
<dbReference type="EMBL" id="JAGFNK010000320">
    <property type="protein sequence ID" value="KAI9453003.1"/>
    <property type="molecule type" value="Genomic_DNA"/>
</dbReference>
<reference evidence="1" key="1">
    <citation type="submission" date="2021-03" db="EMBL/GenBank/DDBJ databases">
        <title>Evolutionary priming and transition to the ectomycorrhizal habit in an iconic lineage of mushroom-forming fungi: is preadaptation a requirement?</title>
        <authorList>
            <consortium name="DOE Joint Genome Institute"/>
            <person name="Looney B.P."/>
            <person name="Miyauchi S."/>
            <person name="Morin E."/>
            <person name="Drula E."/>
            <person name="Courty P.E."/>
            <person name="Chicoki N."/>
            <person name="Fauchery L."/>
            <person name="Kohler A."/>
            <person name="Kuo A."/>
            <person name="LaButti K."/>
            <person name="Pangilinan J."/>
            <person name="Lipzen A."/>
            <person name="Riley R."/>
            <person name="Andreopoulos W."/>
            <person name="He G."/>
            <person name="Johnson J."/>
            <person name="Barry K.W."/>
            <person name="Grigoriev I.V."/>
            <person name="Nagy L."/>
            <person name="Hibbett D."/>
            <person name="Henrissat B."/>
            <person name="Matheny P.B."/>
            <person name="Labbe J."/>
            <person name="Martin A.F."/>
        </authorList>
    </citation>
    <scope>NUCLEOTIDE SEQUENCE</scope>
    <source>
        <strain evidence="1">BPL698</strain>
    </source>
</reference>
<evidence type="ECO:0000313" key="1">
    <source>
        <dbReference type="EMBL" id="KAI9453003.1"/>
    </source>
</evidence>